<evidence type="ECO:0000256" key="2">
    <source>
        <dbReference type="ARBA" id="ARBA00022448"/>
    </source>
</evidence>
<keyword evidence="4" id="KW-0547">Nucleotide-binding</keyword>
<keyword evidence="2" id="KW-0813">Transport</keyword>
<dbReference type="Proteomes" id="UP000468717">
    <property type="component" value="Unassembled WGS sequence"/>
</dbReference>
<dbReference type="InterPro" id="IPR017871">
    <property type="entry name" value="ABC_transporter-like_CS"/>
</dbReference>
<evidence type="ECO:0000259" key="7">
    <source>
        <dbReference type="PROSITE" id="PS50893"/>
    </source>
</evidence>
<evidence type="ECO:0000256" key="4">
    <source>
        <dbReference type="ARBA" id="ARBA00022741"/>
    </source>
</evidence>
<dbReference type="SUPFAM" id="SSF52540">
    <property type="entry name" value="P-loop containing nucleoside triphosphate hydrolases"/>
    <property type="match status" value="1"/>
</dbReference>
<keyword evidence="9" id="KW-1185">Reference proteome</keyword>
<evidence type="ECO:0000256" key="6">
    <source>
        <dbReference type="ARBA" id="ARBA00022970"/>
    </source>
</evidence>
<keyword evidence="5 8" id="KW-0067">ATP-binding</keyword>
<dbReference type="PANTHER" id="PTHR43820">
    <property type="entry name" value="HIGH-AFFINITY BRANCHED-CHAIN AMINO ACID TRANSPORT ATP-BINDING PROTEIN LIVF"/>
    <property type="match status" value="1"/>
</dbReference>
<evidence type="ECO:0000256" key="1">
    <source>
        <dbReference type="ARBA" id="ARBA00005417"/>
    </source>
</evidence>
<dbReference type="GO" id="GO:0015658">
    <property type="term" value="F:branched-chain amino acid transmembrane transporter activity"/>
    <property type="evidence" value="ECO:0007669"/>
    <property type="project" value="InterPro"/>
</dbReference>
<dbReference type="InterPro" id="IPR003593">
    <property type="entry name" value="AAA+_ATPase"/>
</dbReference>
<proteinExistence type="inferred from homology"/>
<dbReference type="PANTHER" id="PTHR43820:SF4">
    <property type="entry name" value="HIGH-AFFINITY BRANCHED-CHAIN AMINO ACID TRANSPORT ATP-BINDING PROTEIN LIVF"/>
    <property type="match status" value="1"/>
</dbReference>
<dbReference type="Gene3D" id="3.40.50.300">
    <property type="entry name" value="P-loop containing nucleotide triphosphate hydrolases"/>
    <property type="match status" value="1"/>
</dbReference>
<evidence type="ECO:0000313" key="8">
    <source>
        <dbReference type="EMBL" id="KAB8063954.1"/>
    </source>
</evidence>
<dbReference type="Pfam" id="PF00005">
    <property type="entry name" value="ABC_tran"/>
    <property type="match status" value="1"/>
</dbReference>
<reference evidence="8 9" key="1">
    <citation type="submission" date="2019-10" db="EMBL/GenBank/DDBJ databases">
        <title>Three novel species isolated from a subtropical stream in China.</title>
        <authorList>
            <person name="Lu H."/>
        </authorList>
    </citation>
    <scope>NUCLEOTIDE SEQUENCE [LARGE SCALE GENOMIC DNA]</scope>
    <source>
        <strain evidence="8 9">FT13W</strain>
    </source>
</reference>
<dbReference type="GO" id="GO:0015807">
    <property type="term" value="P:L-amino acid transport"/>
    <property type="evidence" value="ECO:0007669"/>
    <property type="project" value="TreeGrafter"/>
</dbReference>
<evidence type="ECO:0000313" key="9">
    <source>
        <dbReference type="Proteomes" id="UP000468717"/>
    </source>
</evidence>
<evidence type="ECO:0000256" key="3">
    <source>
        <dbReference type="ARBA" id="ARBA00022475"/>
    </source>
</evidence>
<sequence>MSNILKVAGLHVAYGGIKAVKGIDLEVNEGELIALIGANGAGKTTTLKAITGTLPECKVEGTISYLGESLKGTKSFHLVERKLAMVPEGRGVFTRMSIRENLMMGAYTRTDARGVEDDIARWFDVFPRLKERAAQMAGTLSGGEQQMLAMARALMSHPKLLLLDEPSMGLSPIMVEKIFEVIRKVSSEGITILLVEQNARLALQAAHRGYVMDSGLVTMGGNAAAMLDDPRVKAAYLGE</sequence>
<dbReference type="PIRSF" id="PIRSF039137">
    <property type="entry name" value="ABC_branched_ATPase"/>
    <property type="match status" value="1"/>
</dbReference>
<dbReference type="PROSITE" id="PS00211">
    <property type="entry name" value="ABC_TRANSPORTER_1"/>
    <property type="match status" value="1"/>
</dbReference>
<dbReference type="RefSeq" id="WP_152283342.1">
    <property type="nucleotide sequence ID" value="NZ_WFLI01000017.1"/>
</dbReference>
<feature type="domain" description="ABC transporter" evidence="7">
    <location>
        <begin position="5"/>
        <end position="239"/>
    </location>
</feature>
<dbReference type="InterPro" id="IPR003439">
    <property type="entry name" value="ABC_transporter-like_ATP-bd"/>
</dbReference>
<dbReference type="AlphaFoldDB" id="A0A6I1HYZ9"/>
<dbReference type="GO" id="GO:0005524">
    <property type="term" value="F:ATP binding"/>
    <property type="evidence" value="ECO:0007669"/>
    <property type="project" value="UniProtKB-KW"/>
</dbReference>
<keyword evidence="3" id="KW-0472">Membrane</keyword>
<dbReference type="CDD" id="cd03224">
    <property type="entry name" value="ABC_TM1139_LivF_branched"/>
    <property type="match status" value="1"/>
</dbReference>
<organism evidence="8 9">
    <name type="scientific">Janthinobacterium violaceinigrum</name>
    <dbReference type="NCBI Taxonomy" id="2654252"/>
    <lineage>
        <taxon>Bacteria</taxon>
        <taxon>Pseudomonadati</taxon>
        <taxon>Pseudomonadota</taxon>
        <taxon>Betaproteobacteria</taxon>
        <taxon>Burkholderiales</taxon>
        <taxon>Oxalobacteraceae</taxon>
        <taxon>Janthinobacterium</taxon>
    </lineage>
</organism>
<name>A0A6I1HYZ9_9BURK</name>
<dbReference type="GO" id="GO:0016887">
    <property type="term" value="F:ATP hydrolysis activity"/>
    <property type="evidence" value="ECO:0007669"/>
    <property type="project" value="InterPro"/>
</dbReference>
<keyword evidence="3" id="KW-1003">Cell membrane</keyword>
<dbReference type="PROSITE" id="PS50893">
    <property type="entry name" value="ABC_TRANSPORTER_2"/>
    <property type="match status" value="1"/>
</dbReference>
<comment type="caution">
    <text evidence="8">The sequence shown here is derived from an EMBL/GenBank/DDBJ whole genome shotgun (WGS) entry which is preliminary data.</text>
</comment>
<dbReference type="EMBL" id="WFLI01000017">
    <property type="protein sequence ID" value="KAB8063954.1"/>
    <property type="molecule type" value="Genomic_DNA"/>
</dbReference>
<dbReference type="InterPro" id="IPR027417">
    <property type="entry name" value="P-loop_NTPase"/>
</dbReference>
<accession>A0A6I1HYZ9</accession>
<keyword evidence="6" id="KW-0029">Amino-acid transport</keyword>
<dbReference type="SMART" id="SM00382">
    <property type="entry name" value="AAA"/>
    <property type="match status" value="1"/>
</dbReference>
<dbReference type="InterPro" id="IPR030660">
    <property type="entry name" value="ABC_branched_ATPase_LivF/BraG"/>
</dbReference>
<protein>
    <submittedName>
        <fullName evidence="8">ATP-binding cassette domain-containing protein</fullName>
    </submittedName>
</protein>
<comment type="similarity">
    <text evidence="1">Belongs to the ABC transporter superfamily.</text>
</comment>
<gene>
    <name evidence="8" type="ORF">GCN75_15890</name>
</gene>
<evidence type="ECO:0000256" key="5">
    <source>
        <dbReference type="ARBA" id="ARBA00022840"/>
    </source>
</evidence>
<dbReference type="InterPro" id="IPR052156">
    <property type="entry name" value="BCAA_Transport_ATP-bd_LivF"/>
</dbReference>